<dbReference type="AlphaFoldDB" id="A0A3P7FLC7"/>
<gene>
    <name evidence="1" type="ORF">WBA_LOCUS4954</name>
</gene>
<name>A0A3P7FLC7_WUCBA</name>
<dbReference type="OrthoDB" id="286233at2759"/>
<dbReference type="OMA" id="KRNSANC"/>
<dbReference type="InParanoid" id="A0A3P7FLC7"/>
<reference evidence="1 2" key="1">
    <citation type="submission" date="2018-11" db="EMBL/GenBank/DDBJ databases">
        <authorList>
            <consortium name="Pathogen Informatics"/>
        </authorList>
    </citation>
    <scope>NUCLEOTIDE SEQUENCE [LARGE SCALE GENOMIC DNA]</scope>
</reference>
<dbReference type="Pfam" id="PF02188">
    <property type="entry name" value="GoLoco"/>
    <property type="match status" value="1"/>
</dbReference>
<dbReference type="PROSITE" id="PS50877">
    <property type="entry name" value="GOLOCO"/>
    <property type="match status" value="1"/>
</dbReference>
<evidence type="ECO:0000313" key="1">
    <source>
        <dbReference type="EMBL" id="VDM11568.1"/>
    </source>
</evidence>
<organism evidence="1 2">
    <name type="scientific">Wuchereria bancrofti</name>
    <dbReference type="NCBI Taxonomy" id="6293"/>
    <lineage>
        <taxon>Eukaryota</taxon>
        <taxon>Metazoa</taxon>
        <taxon>Ecdysozoa</taxon>
        <taxon>Nematoda</taxon>
        <taxon>Chromadorea</taxon>
        <taxon>Rhabditida</taxon>
        <taxon>Spirurina</taxon>
        <taxon>Spiruromorpha</taxon>
        <taxon>Filarioidea</taxon>
        <taxon>Onchocercidae</taxon>
        <taxon>Wuchereria</taxon>
    </lineage>
</organism>
<dbReference type="InterPro" id="IPR003109">
    <property type="entry name" value="GoLoco_motif"/>
</dbReference>
<accession>A0A3P7FLC7</accession>
<proteinExistence type="predicted"/>
<dbReference type="EMBL" id="UYWW01002245">
    <property type="protein sequence ID" value="VDM11568.1"/>
    <property type="molecule type" value="Genomic_DNA"/>
</dbReference>
<keyword evidence="2" id="KW-1185">Reference proteome</keyword>
<sequence length="123" mass="14544">MKRNSANCDSLMFDKDAPSKEAIHKECDSNSASSLFMVTGNRSSANFHSNLDFTSNEFLAFLERMQSQRLDDQRCEMPDVHVSPFSFFLLFFQNKKFFPFAFFCHTFCKFLEKFLFFFCFLIR</sequence>
<dbReference type="SMART" id="SM00390">
    <property type="entry name" value="GoLoco"/>
    <property type="match status" value="1"/>
</dbReference>
<dbReference type="GO" id="GO:0030695">
    <property type="term" value="F:GTPase regulator activity"/>
    <property type="evidence" value="ECO:0007669"/>
    <property type="project" value="InterPro"/>
</dbReference>
<dbReference type="Proteomes" id="UP000270924">
    <property type="component" value="Unassembled WGS sequence"/>
</dbReference>
<protein>
    <submittedName>
        <fullName evidence="1">Uncharacterized protein</fullName>
    </submittedName>
</protein>
<evidence type="ECO:0000313" key="2">
    <source>
        <dbReference type="Proteomes" id="UP000270924"/>
    </source>
</evidence>